<dbReference type="GO" id="GO:0005975">
    <property type="term" value="P:carbohydrate metabolic process"/>
    <property type="evidence" value="ECO:0007669"/>
    <property type="project" value="InterPro"/>
</dbReference>
<dbReference type="SUPFAM" id="SSF88713">
    <property type="entry name" value="Glycoside hydrolase/deacetylase"/>
    <property type="match status" value="1"/>
</dbReference>
<dbReference type="PROSITE" id="PS51677">
    <property type="entry name" value="NODB"/>
    <property type="match status" value="1"/>
</dbReference>
<sequence length="217" mass="24558">MTGVFGQRGLMGSVQEAYQAAEAEVSIQTDTKESRRLALTFDDGPHPYYTELLLDGLAERRVKATFFLLGANIEGREDVVKRMAEEGHLIGNHTYYHVDINSLTEAEACREITETGRLIAEITGQPVEYIRPPYGNWNKSLECDVIMLPVFWSLDTLDWKLKNTEQIVKKVLGEVEENDVILMHDSYATSVEAALRIVDELKAQGYEFVTVEELILE</sequence>
<dbReference type="GO" id="GO:0016020">
    <property type="term" value="C:membrane"/>
    <property type="evidence" value="ECO:0007669"/>
    <property type="project" value="TreeGrafter"/>
</dbReference>
<dbReference type="InterPro" id="IPR050248">
    <property type="entry name" value="Polysacc_deacetylase_ArnD"/>
</dbReference>
<evidence type="ECO:0000259" key="3">
    <source>
        <dbReference type="PROSITE" id="PS51677"/>
    </source>
</evidence>
<dbReference type="PANTHER" id="PTHR10587:SF133">
    <property type="entry name" value="CHITIN DEACETYLASE 1-RELATED"/>
    <property type="match status" value="1"/>
</dbReference>
<keyword evidence="2" id="KW-0378">Hydrolase</keyword>
<name>A0A923RNH7_9FIRM</name>
<dbReference type="Gene3D" id="3.20.20.370">
    <property type="entry name" value="Glycoside hydrolase/deacetylase"/>
    <property type="match status" value="1"/>
</dbReference>
<reference evidence="4" key="1">
    <citation type="submission" date="2020-08" db="EMBL/GenBank/DDBJ databases">
        <title>Genome public.</title>
        <authorList>
            <person name="Liu C."/>
            <person name="Sun Q."/>
        </authorList>
    </citation>
    <scope>NUCLEOTIDE SEQUENCE</scope>
    <source>
        <strain evidence="4">NSJ-68</strain>
    </source>
</reference>
<evidence type="ECO:0000313" key="5">
    <source>
        <dbReference type="Proteomes" id="UP000649345"/>
    </source>
</evidence>
<feature type="domain" description="NodB homology" evidence="3">
    <location>
        <begin position="35"/>
        <end position="209"/>
    </location>
</feature>
<organism evidence="4 5">
    <name type="scientific">Anaerosacchariphilus hominis</name>
    <dbReference type="NCBI Taxonomy" id="2763017"/>
    <lineage>
        <taxon>Bacteria</taxon>
        <taxon>Bacillati</taxon>
        <taxon>Bacillota</taxon>
        <taxon>Clostridia</taxon>
        <taxon>Lachnospirales</taxon>
        <taxon>Lachnospiraceae</taxon>
        <taxon>Anaerosacchariphilus</taxon>
    </lineage>
</organism>
<keyword evidence="5" id="KW-1185">Reference proteome</keyword>
<accession>A0A923RNH7</accession>
<dbReference type="InterPro" id="IPR002509">
    <property type="entry name" value="NODB_dom"/>
</dbReference>
<evidence type="ECO:0000256" key="2">
    <source>
        <dbReference type="ARBA" id="ARBA00022801"/>
    </source>
</evidence>
<dbReference type="GO" id="GO:0046872">
    <property type="term" value="F:metal ion binding"/>
    <property type="evidence" value="ECO:0007669"/>
    <property type="project" value="UniProtKB-KW"/>
</dbReference>
<dbReference type="AlphaFoldDB" id="A0A923RNH7"/>
<dbReference type="PANTHER" id="PTHR10587">
    <property type="entry name" value="GLYCOSYL TRANSFERASE-RELATED"/>
    <property type="match status" value="1"/>
</dbReference>
<gene>
    <name evidence="4" type="ORF">H8S44_06390</name>
</gene>
<evidence type="ECO:0000256" key="1">
    <source>
        <dbReference type="ARBA" id="ARBA00022723"/>
    </source>
</evidence>
<dbReference type="Pfam" id="PF01522">
    <property type="entry name" value="Polysacc_deac_1"/>
    <property type="match status" value="1"/>
</dbReference>
<proteinExistence type="predicted"/>
<dbReference type="GO" id="GO:0016810">
    <property type="term" value="F:hydrolase activity, acting on carbon-nitrogen (but not peptide) bonds"/>
    <property type="evidence" value="ECO:0007669"/>
    <property type="project" value="InterPro"/>
</dbReference>
<protein>
    <submittedName>
        <fullName evidence="4">Polysaccharide deacetylase family protein</fullName>
    </submittedName>
</protein>
<keyword evidence="1" id="KW-0479">Metal-binding</keyword>
<dbReference type="InterPro" id="IPR011330">
    <property type="entry name" value="Glyco_hydro/deAcase_b/a-brl"/>
</dbReference>
<dbReference type="CDD" id="cd10954">
    <property type="entry name" value="CE4_CtAXE_like"/>
    <property type="match status" value="1"/>
</dbReference>
<evidence type="ECO:0000313" key="4">
    <source>
        <dbReference type="EMBL" id="MBC5659395.1"/>
    </source>
</evidence>
<dbReference type="Proteomes" id="UP000649345">
    <property type="component" value="Unassembled WGS sequence"/>
</dbReference>
<comment type="caution">
    <text evidence="4">The sequence shown here is derived from an EMBL/GenBank/DDBJ whole genome shotgun (WGS) entry which is preliminary data.</text>
</comment>
<dbReference type="EMBL" id="JACOOR010000003">
    <property type="protein sequence ID" value="MBC5659395.1"/>
    <property type="molecule type" value="Genomic_DNA"/>
</dbReference>